<reference evidence="3" key="1">
    <citation type="submission" date="2021-12" db="EMBL/GenBank/DDBJ databases">
        <title>Prjna785345.</title>
        <authorList>
            <person name="Rujirawat T."/>
            <person name="Krajaejun T."/>
        </authorList>
    </citation>
    <scope>NUCLEOTIDE SEQUENCE</scope>
    <source>
        <strain evidence="3">Pi057C3</strain>
    </source>
</reference>
<comment type="caution">
    <text evidence="3">The sequence shown here is derived from an EMBL/GenBank/DDBJ whole genome shotgun (WGS) entry which is preliminary data.</text>
</comment>
<gene>
    <name evidence="3" type="ORF">P43SY_000059</name>
</gene>
<evidence type="ECO:0000259" key="2">
    <source>
        <dbReference type="Pfam" id="PF09747"/>
    </source>
</evidence>
<organism evidence="3 4">
    <name type="scientific">Pythium insidiosum</name>
    <name type="common">Pythiosis disease agent</name>
    <dbReference type="NCBI Taxonomy" id="114742"/>
    <lineage>
        <taxon>Eukaryota</taxon>
        <taxon>Sar</taxon>
        <taxon>Stramenopiles</taxon>
        <taxon>Oomycota</taxon>
        <taxon>Peronosporomycetes</taxon>
        <taxon>Pythiales</taxon>
        <taxon>Pythiaceae</taxon>
        <taxon>Pythium</taxon>
    </lineage>
</organism>
<evidence type="ECO:0000313" key="4">
    <source>
        <dbReference type="Proteomes" id="UP001209570"/>
    </source>
</evidence>
<protein>
    <recommendedName>
        <fullName evidence="2">CCD97-like C-terminal domain-containing protein</fullName>
    </recommendedName>
</protein>
<evidence type="ECO:0000313" key="3">
    <source>
        <dbReference type="EMBL" id="KAJ0394139.1"/>
    </source>
</evidence>
<keyword evidence="4" id="KW-1185">Reference proteome</keyword>
<dbReference type="AlphaFoldDB" id="A0AAD5Q322"/>
<feature type="domain" description="CCD97-like C-terminal" evidence="2">
    <location>
        <begin position="24"/>
        <end position="109"/>
    </location>
</feature>
<name>A0AAD5Q322_PYTIN</name>
<dbReference type="Proteomes" id="UP001209570">
    <property type="component" value="Unassembled WGS sequence"/>
</dbReference>
<dbReference type="InterPro" id="IPR018613">
    <property type="entry name" value="Ccdc97-like"/>
</dbReference>
<dbReference type="Pfam" id="PF09747">
    <property type="entry name" value="CCD97-like_C"/>
    <property type="match status" value="1"/>
</dbReference>
<dbReference type="PANTHER" id="PTHR31840:SF1">
    <property type="entry name" value="COILED-COIL DOMAIN-CONTAINING PROTEIN 97"/>
    <property type="match status" value="1"/>
</dbReference>
<dbReference type="PANTHER" id="PTHR31840">
    <property type="entry name" value="COILED-COIL DOMAIN-CONTAINING PROTEIN 97"/>
    <property type="match status" value="1"/>
</dbReference>
<accession>A0AAD5Q322</accession>
<dbReference type="InterPro" id="IPR040233">
    <property type="entry name" value="CCD97-like_C"/>
</dbReference>
<dbReference type="EMBL" id="JAKCXM010000432">
    <property type="protein sequence ID" value="KAJ0394139.1"/>
    <property type="molecule type" value="Genomic_DNA"/>
</dbReference>
<sequence length="304" mass="33186">MEARRITEQAAWTGFRAVDEPMDEENEDDVEEEDESDEETKQDAGDVGGGDEDLTLEERRERLIDLMCERFLDGCDVGFADYSAIDADEALDDVTEMERDAEDRYFADESGYEADENDDDTVSTMNQAASLTSQRSISVGASTRKLGVVPAGSTRQLVAQPPAHARKHPLVHIDPSTRDRYLNACRDGDADAMKAALLKLQQQHPECAMQTPMTGAVPVEHSPFYNVLGAGLAAAASHNHTSLVEILTTGAYAGPVIHGICRDDTLFPPFTVPPEIPIFPVKRCTESMRFAAYAALACLATNSL</sequence>
<proteinExistence type="predicted"/>
<feature type="compositionally biased region" description="Acidic residues" evidence="1">
    <location>
        <begin position="20"/>
        <end position="38"/>
    </location>
</feature>
<feature type="region of interest" description="Disordered" evidence="1">
    <location>
        <begin position="1"/>
        <end position="54"/>
    </location>
</feature>
<evidence type="ECO:0000256" key="1">
    <source>
        <dbReference type="SAM" id="MobiDB-lite"/>
    </source>
</evidence>